<feature type="compositionally biased region" description="Polar residues" evidence="1">
    <location>
        <begin position="88"/>
        <end position="101"/>
    </location>
</feature>
<organism evidence="2 3">
    <name type="scientific">Phytophthora fragariae</name>
    <dbReference type="NCBI Taxonomy" id="53985"/>
    <lineage>
        <taxon>Eukaryota</taxon>
        <taxon>Sar</taxon>
        <taxon>Stramenopiles</taxon>
        <taxon>Oomycota</taxon>
        <taxon>Peronosporomycetes</taxon>
        <taxon>Peronosporales</taxon>
        <taxon>Peronosporaceae</taxon>
        <taxon>Phytophthora</taxon>
    </lineage>
</organism>
<feature type="region of interest" description="Disordered" evidence="1">
    <location>
        <begin position="29"/>
        <end position="116"/>
    </location>
</feature>
<protein>
    <submittedName>
        <fullName evidence="2">Uncharacterized protein</fullName>
    </submittedName>
</protein>
<name>A0A6G0N4A9_9STRA</name>
<dbReference type="AlphaFoldDB" id="A0A6G0N4A9"/>
<dbReference type="Proteomes" id="UP000476176">
    <property type="component" value="Unassembled WGS sequence"/>
</dbReference>
<accession>A0A6G0N4A9</accession>
<feature type="compositionally biased region" description="Basic and acidic residues" evidence="1">
    <location>
        <begin position="33"/>
        <end position="51"/>
    </location>
</feature>
<dbReference type="EMBL" id="QXGC01002018">
    <property type="protein sequence ID" value="KAE9192106.1"/>
    <property type="molecule type" value="Genomic_DNA"/>
</dbReference>
<evidence type="ECO:0000313" key="3">
    <source>
        <dbReference type="Proteomes" id="UP000476176"/>
    </source>
</evidence>
<sequence>MSKQGTTAFVAMCEALKEFDVIVTCGEVPVVAEEDKSNEGGDFAGARKADESPATNLEEETSPAREKADESSATNLETNRTYEHTADKQSSLTTITKSTPMSAPEAATWIEPKAGEGVHYEVERDEEGFSWRYCG</sequence>
<reference evidence="2 3" key="1">
    <citation type="submission" date="2018-09" db="EMBL/GenBank/DDBJ databases">
        <title>Genomic investigation of the strawberry pathogen Phytophthora fragariae indicates pathogenicity is determined by transcriptional variation in three key races.</title>
        <authorList>
            <person name="Adams T.M."/>
            <person name="Armitage A.D."/>
            <person name="Sobczyk M.K."/>
            <person name="Bates H.J."/>
            <person name="Dunwell J.M."/>
            <person name="Nellist C.F."/>
            <person name="Harrison R.J."/>
        </authorList>
    </citation>
    <scope>NUCLEOTIDE SEQUENCE [LARGE SCALE GENOMIC DNA]</scope>
    <source>
        <strain evidence="2 3">BC-23</strain>
    </source>
</reference>
<evidence type="ECO:0000256" key="1">
    <source>
        <dbReference type="SAM" id="MobiDB-lite"/>
    </source>
</evidence>
<proteinExistence type="predicted"/>
<comment type="caution">
    <text evidence="2">The sequence shown here is derived from an EMBL/GenBank/DDBJ whole genome shotgun (WGS) entry which is preliminary data.</text>
</comment>
<gene>
    <name evidence="2" type="ORF">PF004_g21409</name>
</gene>
<evidence type="ECO:0000313" key="2">
    <source>
        <dbReference type="EMBL" id="KAE9192106.1"/>
    </source>
</evidence>